<dbReference type="OrthoDB" id="2758338at2759"/>
<dbReference type="HOGENOM" id="CLU_748299_0_0_1"/>
<evidence type="ECO:0000313" key="2">
    <source>
        <dbReference type="EMBL" id="EIN04504.1"/>
    </source>
</evidence>
<feature type="compositionally biased region" description="Basic and acidic residues" evidence="1">
    <location>
        <begin position="317"/>
        <end position="326"/>
    </location>
</feature>
<name>R7S3R8_PUNST</name>
<reference evidence="3" key="1">
    <citation type="journal article" date="2012" name="Science">
        <title>The Paleozoic origin of enzymatic lignin decomposition reconstructed from 31 fungal genomes.</title>
        <authorList>
            <person name="Floudas D."/>
            <person name="Binder M."/>
            <person name="Riley R."/>
            <person name="Barry K."/>
            <person name="Blanchette R.A."/>
            <person name="Henrissat B."/>
            <person name="Martinez A.T."/>
            <person name="Otillar R."/>
            <person name="Spatafora J.W."/>
            <person name="Yadav J.S."/>
            <person name="Aerts A."/>
            <person name="Benoit I."/>
            <person name="Boyd A."/>
            <person name="Carlson A."/>
            <person name="Copeland A."/>
            <person name="Coutinho P.M."/>
            <person name="de Vries R.P."/>
            <person name="Ferreira P."/>
            <person name="Findley K."/>
            <person name="Foster B."/>
            <person name="Gaskell J."/>
            <person name="Glotzer D."/>
            <person name="Gorecki P."/>
            <person name="Heitman J."/>
            <person name="Hesse C."/>
            <person name="Hori C."/>
            <person name="Igarashi K."/>
            <person name="Jurgens J.A."/>
            <person name="Kallen N."/>
            <person name="Kersten P."/>
            <person name="Kohler A."/>
            <person name="Kuees U."/>
            <person name="Kumar T.K.A."/>
            <person name="Kuo A."/>
            <person name="LaButti K."/>
            <person name="Larrondo L.F."/>
            <person name="Lindquist E."/>
            <person name="Ling A."/>
            <person name="Lombard V."/>
            <person name="Lucas S."/>
            <person name="Lundell T."/>
            <person name="Martin R."/>
            <person name="McLaughlin D.J."/>
            <person name="Morgenstern I."/>
            <person name="Morin E."/>
            <person name="Murat C."/>
            <person name="Nagy L.G."/>
            <person name="Nolan M."/>
            <person name="Ohm R.A."/>
            <person name="Patyshakuliyeva A."/>
            <person name="Rokas A."/>
            <person name="Ruiz-Duenas F.J."/>
            <person name="Sabat G."/>
            <person name="Salamov A."/>
            <person name="Samejima M."/>
            <person name="Schmutz J."/>
            <person name="Slot J.C."/>
            <person name="St John F."/>
            <person name="Stenlid J."/>
            <person name="Sun H."/>
            <person name="Sun S."/>
            <person name="Syed K."/>
            <person name="Tsang A."/>
            <person name="Wiebenga A."/>
            <person name="Young D."/>
            <person name="Pisabarro A."/>
            <person name="Eastwood D.C."/>
            <person name="Martin F."/>
            <person name="Cullen D."/>
            <person name="Grigoriev I.V."/>
            <person name="Hibbett D.S."/>
        </authorList>
    </citation>
    <scope>NUCLEOTIDE SEQUENCE [LARGE SCALE GENOMIC DNA]</scope>
    <source>
        <strain evidence="3">HHB-11173 SS5</strain>
    </source>
</reference>
<evidence type="ECO:0000256" key="1">
    <source>
        <dbReference type="SAM" id="MobiDB-lite"/>
    </source>
</evidence>
<evidence type="ECO:0000313" key="3">
    <source>
        <dbReference type="Proteomes" id="UP000054196"/>
    </source>
</evidence>
<keyword evidence="3" id="KW-1185">Reference proteome</keyword>
<organism evidence="2 3">
    <name type="scientific">Punctularia strigosozonata (strain HHB-11173)</name>
    <name type="common">White-rot fungus</name>
    <dbReference type="NCBI Taxonomy" id="741275"/>
    <lineage>
        <taxon>Eukaryota</taxon>
        <taxon>Fungi</taxon>
        <taxon>Dikarya</taxon>
        <taxon>Basidiomycota</taxon>
        <taxon>Agaricomycotina</taxon>
        <taxon>Agaricomycetes</taxon>
        <taxon>Corticiales</taxon>
        <taxon>Punctulariaceae</taxon>
        <taxon>Punctularia</taxon>
    </lineage>
</organism>
<dbReference type="GeneID" id="18877588"/>
<dbReference type="RefSeq" id="XP_007388299.1">
    <property type="nucleotide sequence ID" value="XM_007388237.1"/>
</dbReference>
<feature type="region of interest" description="Disordered" evidence="1">
    <location>
        <begin position="317"/>
        <end position="339"/>
    </location>
</feature>
<proteinExistence type="predicted"/>
<dbReference type="Proteomes" id="UP000054196">
    <property type="component" value="Unassembled WGS sequence"/>
</dbReference>
<dbReference type="EMBL" id="JH687554">
    <property type="protein sequence ID" value="EIN04504.1"/>
    <property type="molecule type" value="Genomic_DNA"/>
</dbReference>
<gene>
    <name evidence="2" type="ORF">PUNSTDRAFT_122832</name>
</gene>
<sequence>MSLSKCPAEILHHIFSLACTDGGRTGRALARVSRVVAAVSSRTRLRSIQAAGEDELRALVNLLERAHPNARSTVRDLLICDRRGDQADDQPQPVRMPHAHDGNAGCKCSQAGGGGEGWFCDVEREAEEQEMQAQSDAVNRLVRRLLALAGPTLQTLTCLIFDPNELDLFATVAGAPLPRLTALTIRFSASPAYMPMVLRTKIQLPNLRLLRVTPPQLIVLRSLFAAPALISAACPTLEEIAILEVPTYPRHFVDALCCLLHRETDVKASLLPLVSGNGSPIASGGSWLANPSVCATLPRFGDGGVRRVNVEPLDVRRKISETDQKPNTEGSKDEDDEREKIELKMLKPVLTTRGFEDWRKDWLQEIFIDA</sequence>
<accession>R7S3R8</accession>
<protein>
    <submittedName>
        <fullName evidence="2">Uncharacterized protein</fullName>
    </submittedName>
</protein>
<feature type="region of interest" description="Disordered" evidence="1">
    <location>
        <begin position="84"/>
        <end position="103"/>
    </location>
</feature>
<dbReference type="AlphaFoldDB" id="R7S3R8"/>
<dbReference type="KEGG" id="psq:PUNSTDRAFT_122832"/>